<keyword evidence="5 10" id="KW-0812">Transmembrane</keyword>
<evidence type="ECO:0000256" key="4">
    <source>
        <dbReference type="ARBA" id="ARBA00022475"/>
    </source>
</evidence>
<keyword evidence="8 10" id="KW-0472">Membrane</keyword>
<keyword evidence="4 10" id="KW-1003">Cell membrane</keyword>
<dbReference type="PANTHER" id="PTHR31030:SF1">
    <property type="entry name" value="PLASMA MEMBRANE FUSION PROTEIN PRM1"/>
    <property type="match status" value="1"/>
</dbReference>
<feature type="transmembrane region" description="Helical" evidence="10">
    <location>
        <begin position="326"/>
        <end position="345"/>
    </location>
</feature>
<feature type="transmembrane region" description="Helical" evidence="10">
    <location>
        <begin position="412"/>
        <end position="432"/>
    </location>
</feature>
<dbReference type="GO" id="GO:0005886">
    <property type="term" value="C:plasma membrane"/>
    <property type="evidence" value="ECO:0007669"/>
    <property type="project" value="UniProtKB-SubCell"/>
</dbReference>
<dbReference type="GO" id="GO:0032220">
    <property type="term" value="P:plasma membrane fusion involved in cytogamy"/>
    <property type="evidence" value="ECO:0007669"/>
    <property type="project" value="TreeGrafter"/>
</dbReference>
<dbReference type="Proteomes" id="UP000813444">
    <property type="component" value="Unassembled WGS sequence"/>
</dbReference>
<dbReference type="GO" id="GO:0043332">
    <property type="term" value="C:mating projection tip"/>
    <property type="evidence" value="ECO:0007669"/>
    <property type="project" value="UniProtKB-UniRule"/>
</dbReference>
<dbReference type="PANTHER" id="PTHR31030">
    <property type="entry name" value="PLASMA MEMBRANE FUSION PROTEIN PRM1"/>
    <property type="match status" value="1"/>
</dbReference>
<feature type="transmembrane region" description="Helical" evidence="10">
    <location>
        <begin position="608"/>
        <end position="631"/>
    </location>
</feature>
<feature type="transmembrane region" description="Helical" evidence="10">
    <location>
        <begin position="55"/>
        <end position="77"/>
    </location>
</feature>
<keyword evidence="9" id="KW-0325">Glycoprotein</keyword>
<keyword evidence="6 10" id="KW-0184">Conjugation</keyword>
<feature type="transmembrane region" description="Helical" evidence="10">
    <location>
        <begin position="141"/>
        <end position="162"/>
    </location>
</feature>
<gene>
    <name evidence="12" type="ORF">B0I35DRAFT_352774</name>
</gene>
<proteinExistence type="inferred from homology"/>
<dbReference type="OrthoDB" id="5356111at2759"/>
<evidence type="ECO:0000313" key="13">
    <source>
        <dbReference type="Proteomes" id="UP000813444"/>
    </source>
</evidence>
<dbReference type="EMBL" id="JAGPNK010000006">
    <property type="protein sequence ID" value="KAH7320289.1"/>
    <property type="molecule type" value="Genomic_DNA"/>
</dbReference>
<dbReference type="InterPro" id="IPR026777">
    <property type="entry name" value="PRM1"/>
</dbReference>
<organism evidence="12 13">
    <name type="scientific">Stachybotrys elegans</name>
    <dbReference type="NCBI Taxonomy" id="80388"/>
    <lineage>
        <taxon>Eukaryota</taxon>
        <taxon>Fungi</taxon>
        <taxon>Dikarya</taxon>
        <taxon>Ascomycota</taxon>
        <taxon>Pezizomycotina</taxon>
        <taxon>Sordariomycetes</taxon>
        <taxon>Hypocreomycetidae</taxon>
        <taxon>Hypocreales</taxon>
        <taxon>Stachybotryaceae</taxon>
        <taxon>Stachybotrys</taxon>
    </lineage>
</organism>
<evidence type="ECO:0000256" key="11">
    <source>
        <dbReference type="SAM" id="MobiDB-lite"/>
    </source>
</evidence>
<reference evidence="12" key="1">
    <citation type="journal article" date="2021" name="Nat. Commun.">
        <title>Genetic determinants of endophytism in the Arabidopsis root mycobiome.</title>
        <authorList>
            <person name="Mesny F."/>
            <person name="Miyauchi S."/>
            <person name="Thiergart T."/>
            <person name="Pickel B."/>
            <person name="Atanasova L."/>
            <person name="Karlsson M."/>
            <person name="Huettel B."/>
            <person name="Barry K.W."/>
            <person name="Haridas S."/>
            <person name="Chen C."/>
            <person name="Bauer D."/>
            <person name="Andreopoulos W."/>
            <person name="Pangilinan J."/>
            <person name="LaButti K."/>
            <person name="Riley R."/>
            <person name="Lipzen A."/>
            <person name="Clum A."/>
            <person name="Drula E."/>
            <person name="Henrissat B."/>
            <person name="Kohler A."/>
            <person name="Grigoriev I.V."/>
            <person name="Martin F.M."/>
            <person name="Hacquard S."/>
        </authorList>
    </citation>
    <scope>NUCLEOTIDE SEQUENCE</scope>
    <source>
        <strain evidence="12">MPI-CAGE-CH-0235</strain>
    </source>
</reference>
<keyword evidence="7 10" id="KW-1133">Transmembrane helix</keyword>
<sequence>MFSSRRQADQGSYPDLPGSLRSEPYGPSSTGEARPTTAPSVTPYLSLRSRLSQIWINRWTVLLILVLIRLLLLVASLNDNIGSAKTRAVSACTEVEGIGSAMASMPHYLSVGVNDIAATGIEKSVSAMVQVLDMMLSGVEAIIFFFINFVVGTYVCLITALIHGSLDVVASVTEDATEAFNRIIRSATSKIEDISDGLEGSINDIAEGIEDSIIGSFIPDIPKVDFSAPIKELQGFDLNADDFVKDVRQLNDDLPNFDEVQNMTKEAIAIPFDLVRGLLNDSYGAYTFDRDVFPLAQREQLTFCSDNNMINDFFDGLFSLVERARVIFIVVLVILAVAVMVPMGWMEVRRWRQQQRHAKLIAMGQHDPMDIVYIASRPVTSSWGIWIASSFGGKREILVRWCIAYATSPPALFVLSLAIAGFFSCLCQFILLRAVQDQVPNLVDQVAEFSDNVVESLQAVSDGWANGANGVITGLNDDINNDVLGYVTNATNAVNDTLTVFLDTMNEGLETVFNGTILLDPIRTVLGCVIFNKIESVQDGLTWVHDHAQVTLPLFSKDTFSMGAEESISDDSDLNTFLSSPSSVTSDEVTGAVDRVVTWLHNNIIQEALISLGIFLVYLIVVLLGVVRTLAGMAMPDKGRAEGAAMHFTGDGRPPLSPRQVQNDGDDFARDNNPAPPVYAMSGAGGGEKSSAGYYSHHGDQGTHADPNNPYDGLGISKRG</sequence>
<evidence type="ECO:0000256" key="8">
    <source>
        <dbReference type="ARBA" id="ARBA00023136"/>
    </source>
</evidence>
<dbReference type="AlphaFoldDB" id="A0A8K0STC9"/>
<evidence type="ECO:0000256" key="2">
    <source>
        <dbReference type="ARBA" id="ARBA00004651"/>
    </source>
</evidence>
<accession>A0A8K0STC9</accession>
<evidence type="ECO:0000256" key="1">
    <source>
        <dbReference type="ARBA" id="ARBA00002512"/>
    </source>
</evidence>
<keyword evidence="13" id="KW-1185">Reference proteome</keyword>
<comment type="caution">
    <text evidence="12">The sequence shown here is derived from an EMBL/GenBank/DDBJ whole genome shotgun (WGS) entry which is preliminary data.</text>
</comment>
<evidence type="ECO:0000256" key="9">
    <source>
        <dbReference type="ARBA" id="ARBA00023180"/>
    </source>
</evidence>
<evidence type="ECO:0000256" key="6">
    <source>
        <dbReference type="ARBA" id="ARBA00022971"/>
    </source>
</evidence>
<feature type="region of interest" description="Disordered" evidence="11">
    <location>
        <begin position="1"/>
        <end position="39"/>
    </location>
</feature>
<comment type="function">
    <text evidence="1 10">Involved in cell fusion during mating by stabilizing the plasma membrane fusion event.</text>
</comment>
<protein>
    <recommendedName>
        <fullName evidence="10">Plasma membrane fusion protein PRM1</fullName>
    </recommendedName>
</protein>
<evidence type="ECO:0000256" key="5">
    <source>
        <dbReference type="ARBA" id="ARBA00022692"/>
    </source>
</evidence>
<name>A0A8K0STC9_9HYPO</name>
<evidence type="ECO:0000313" key="12">
    <source>
        <dbReference type="EMBL" id="KAH7320289.1"/>
    </source>
</evidence>
<comment type="subcellular location">
    <subcellularLocation>
        <location evidence="2 10">Cell membrane</location>
        <topology evidence="2 10">Multi-pass membrane protein</topology>
    </subcellularLocation>
</comment>
<feature type="region of interest" description="Disordered" evidence="11">
    <location>
        <begin position="644"/>
        <end position="720"/>
    </location>
</feature>
<comment type="similarity">
    <text evidence="3 10">Belongs to the PRM1 family.</text>
</comment>
<evidence type="ECO:0000256" key="3">
    <source>
        <dbReference type="ARBA" id="ARBA00010780"/>
    </source>
</evidence>
<evidence type="ECO:0000256" key="10">
    <source>
        <dbReference type="RuleBase" id="RU366035"/>
    </source>
</evidence>
<evidence type="ECO:0000256" key="7">
    <source>
        <dbReference type="ARBA" id="ARBA00022989"/>
    </source>
</evidence>